<evidence type="ECO:0000313" key="4">
    <source>
        <dbReference type="Proteomes" id="UP001286456"/>
    </source>
</evidence>
<proteinExistence type="predicted"/>
<dbReference type="EMBL" id="JAUEPO010000002">
    <property type="protein sequence ID" value="KAK3331981.1"/>
    <property type="molecule type" value="Genomic_DNA"/>
</dbReference>
<keyword evidence="4" id="KW-1185">Reference proteome</keyword>
<feature type="region of interest" description="Disordered" evidence="1">
    <location>
        <begin position="80"/>
        <end position="102"/>
    </location>
</feature>
<protein>
    <submittedName>
        <fullName evidence="3">Clr5 domain-containing protein</fullName>
    </submittedName>
</protein>
<dbReference type="PANTHER" id="PTHR38788:SF3">
    <property type="entry name" value="CLR5 DOMAIN-CONTAINING PROTEIN"/>
    <property type="match status" value="1"/>
</dbReference>
<dbReference type="InterPro" id="IPR025676">
    <property type="entry name" value="Clr5_dom"/>
</dbReference>
<accession>A0AAE0MGR5</accession>
<reference evidence="3" key="1">
    <citation type="journal article" date="2023" name="Mol. Phylogenet. Evol.">
        <title>Genome-scale phylogeny and comparative genomics of the fungal order Sordariales.</title>
        <authorList>
            <person name="Hensen N."/>
            <person name="Bonometti L."/>
            <person name="Westerberg I."/>
            <person name="Brannstrom I.O."/>
            <person name="Guillou S."/>
            <person name="Cros-Aarteil S."/>
            <person name="Calhoun S."/>
            <person name="Haridas S."/>
            <person name="Kuo A."/>
            <person name="Mondo S."/>
            <person name="Pangilinan J."/>
            <person name="Riley R."/>
            <person name="LaButti K."/>
            <person name="Andreopoulos B."/>
            <person name="Lipzen A."/>
            <person name="Chen C."/>
            <person name="Yan M."/>
            <person name="Daum C."/>
            <person name="Ng V."/>
            <person name="Clum A."/>
            <person name="Steindorff A."/>
            <person name="Ohm R.A."/>
            <person name="Martin F."/>
            <person name="Silar P."/>
            <person name="Natvig D.O."/>
            <person name="Lalanne C."/>
            <person name="Gautier V."/>
            <person name="Ament-Velasquez S.L."/>
            <person name="Kruys A."/>
            <person name="Hutchinson M.I."/>
            <person name="Powell A.J."/>
            <person name="Barry K."/>
            <person name="Miller A.N."/>
            <person name="Grigoriev I.V."/>
            <person name="Debuchy R."/>
            <person name="Gladieux P."/>
            <person name="Hiltunen Thoren M."/>
            <person name="Johannesson H."/>
        </authorList>
    </citation>
    <scope>NUCLEOTIDE SEQUENCE</scope>
    <source>
        <strain evidence="3">SMH4131-1</strain>
    </source>
</reference>
<evidence type="ECO:0000259" key="2">
    <source>
        <dbReference type="Pfam" id="PF14420"/>
    </source>
</evidence>
<comment type="caution">
    <text evidence="3">The sequence shown here is derived from an EMBL/GenBank/DDBJ whole genome shotgun (WGS) entry which is preliminary data.</text>
</comment>
<reference evidence="3" key="2">
    <citation type="submission" date="2023-06" db="EMBL/GenBank/DDBJ databases">
        <authorList>
            <consortium name="Lawrence Berkeley National Laboratory"/>
            <person name="Haridas S."/>
            <person name="Hensen N."/>
            <person name="Bonometti L."/>
            <person name="Westerberg I."/>
            <person name="Brannstrom I.O."/>
            <person name="Guillou S."/>
            <person name="Cros-Aarteil S."/>
            <person name="Calhoun S."/>
            <person name="Kuo A."/>
            <person name="Mondo S."/>
            <person name="Pangilinan J."/>
            <person name="Riley R."/>
            <person name="Labutti K."/>
            <person name="Andreopoulos B."/>
            <person name="Lipzen A."/>
            <person name="Chen C."/>
            <person name="Yanf M."/>
            <person name="Daum C."/>
            <person name="Ng V."/>
            <person name="Clum A."/>
            <person name="Steindorff A."/>
            <person name="Ohm R."/>
            <person name="Martin F."/>
            <person name="Silar P."/>
            <person name="Natvig D."/>
            <person name="Lalanne C."/>
            <person name="Gautier V."/>
            <person name="Ament-Velasquez S.L."/>
            <person name="Kruys A."/>
            <person name="Hutchinson M.I."/>
            <person name="Powell A.J."/>
            <person name="Barry K."/>
            <person name="Miller A.N."/>
            <person name="Grigoriev I.V."/>
            <person name="Debuchy R."/>
            <person name="Gladieux P."/>
            <person name="Thoren M.H."/>
            <person name="Johannesson H."/>
        </authorList>
    </citation>
    <scope>NUCLEOTIDE SEQUENCE</scope>
    <source>
        <strain evidence="3">SMH4131-1</strain>
    </source>
</reference>
<gene>
    <name evidence="3" type="ORF">B0T19DRAFT_90716</name>
</gene>
<dbReference type="PANTHER" id="PTHR38788">
    <property type="entry name" value="CLR5 DOMAIN-CONTAINING PROTEIN"/>
    <property type="match status" value="1"/>
</dbReference>
<sequence length="257" mass="28570">MAKAWEDHKEVIVRQYQEQNKPLHVVRRFMEEQYKFKASTRAYRSRFDRWGVHKYSCRKPRNTTAKSGKLSAANKFPRVITLPQTPGSENTTSSSSPESPTMKPYFITGARGGVEMSLSRVRSTGLNLGFNSRSYCAQFVTAPTQHVNTRPVFIAHQQPRMVFEQFNESSHGQHNSKAVDCYQFNDGSIQGQQHSSYPHPHGGLVVSLAADSPLDYYDGVPQIGNSPATNSKGLDSSPMLSSNPARQAPLSGAGGRY</sequence>
<organism evidence="3 4">
    <name type="scientific">Cercophora scortea</name>
    <dbReference type="NCBI Taxonomy" id="314031"/>
    <lineage>
        <taxon>Eukaryota</taxon>
        <taxon>Fungi</taxon>
        <taxon>Dikarya</taxon>
        <taxon>Ascomycota</taxon>
        <taxon>Pezizomycotina</taxon>
        <taxon>Sordariomycetes</taxon>
        <taxon>Sordariomycetidae</taxon>
        <taxon>Sordariales</taxon>
        <taxon>Lasiosphaeriaceae</taxon>
        <taxon>Cercophora</taxon>
    </lineage>
</organism>
<name>A0AAE0MGR5_9PEZI</name>
<feature type="compositionally biased region" description="Polar residues" evidence="1">
    <location>
        <begin position="223"/>
        <end position="245"/>
    </location>
</feature>
<feature type="domain" description="Clr5" evidence="2">
    <location>
        <begin position="1"/>
        <end position="54"/>
    </location>
</feature>
<dbReference type="Proteomes" id="UP001286456">
    <property type="component" value="Unassembled WGS sequence"/>
</dbReference>
<evidence type="ECO:0000313" key="3">
    <source>
        <dbReference type="EMBL" id="KAK3331981.1"/>
    </source>
</evidence>
<dbReference type="Pfam" id="PF14420">
    <property type="entry name" value="Clr5"/>
    <property type="match status" value="1"/>
</dbReference>
<dbReference type="AlphaFoldDB" id="A0AAE0MGR5"/>
<feature type="region of interest" description="Disordered" evidence="1">
    <location>
        <begin position="219"/>
        <end position="257"/>
    </location>
</feature>
<feature type="compositionally biased region" description="Low complexity" evidence="1">
    <location>
        <begin position="85"/>
        <end position="101"/>
    </location>
</feature>
<evidence type="ECO:0000256" key="1">
    <source>
        <dbReference type="SAM" id="MobiDB-lite"/>
    </source>
</evidence>